<name>A0A5B7HSB4_PORTR</name>
<dbReference type="Proteomes" id="UP000324222">
    <property type="component" value="Unassembled WGS sequence"/>
</dbReference>
<evidence type="ECO:0000313" key="2">
    <source>
        <dbReference type="EMBL" id="MPC74212.1"/>
    </source>
</evidence>
<accession>A0A5B7HSB4</accession>
<evidence type="ECO:0000256" key="1">
    <source>
        <dbReference type="SAM" id="MobiDB-lite"/>
    </source>
</evidence>
<dbReference type="EMBL" id="VSRR010038468">
    <property type="protein sequence ID" value="MPC74212.1"/>
    <property type="molecule type" value="Genomic_DNA"/>
</dbReference>
<proteinExistence type="predicted"/>
<dbReference type="AlphaFoldDB" id="A0A5B7HSB4"/>
<comment type="caution">
    <text evidence="2">The sequence shown here is derived from an EMBL/GenBank/DDBJ whole genome shotgun (WGS) entry which is preliminary data.</text>
</comment>
<reference evidence="2 3" key="1">
    <citation type="submission" date="2019-05" db="EMBL/GenBank/DDBJ databases">
        <title>Another draft genome of Portunus trituberculatus and its Hox gene families provides insights of decapod evolution.</title>
        <authorList>
            <person name="Jeong J.-H."/>
            <person name="Song I."/>
            <person name="Kim S."/>
            <person name="Choi T."/>
            <person name="Kim D."/>
            <person name="Ryu S."/>
            <person name="Kim W."/>
        </authorList>
    </citation>
    <scope>NUCLEOTIDE SEQUENCE [LARGE SCALE GENOMIC DNA]</scope>
    <source>
        <tissue evidence="2">Muscle</tissue>
    </source>
</reference>
<evidence type="ECO:0000313" key="3">
    <source>
        <dbReference type="Proteomes" id="UP000324222"/>
    </source>
</evidence>
<gene>
    <name evidence="2" type="ORF">E2C01_068564</name>
</gene>
<sequence length="74" mass="8782">MSPVAPRYHQVCPCPWGDEEEERKAPRMGSNEVEVPRSGEEWDEASLWWVYVGTNVYLDNEDKKWIIMWKRNLG</sequence>
<protein>
    <submittedName>
        <fullName evidence="2">Uncharacterized protein</fullName>
    </submittedName>
</protein>
<keyword evidence="3" id="KW-1185">Reference proteome</keyword>
<feature type="region of interest" description="Disordered" evidence="1">
    <location>
        <begin position="17"/>
        <end position="36"/>
    </location>
</feature>
<organism evidence="2 3">
    <name type="scientific">Portunus trituberculatus</name>
    <name type="common">Swimming crab</name>
    <name type="synonym">Neptunus trituberculatus</name>
    <dbReference type="NCBI Taxonomy" id="210409"/>
    <lineage>
        <taxon>Eukaryota</taxon>
        <taxon>Metazoa</taxon>
        <taxon>Ecdysozoa</taxon>
        <taxon>Arthropoda</taxon>
        <taxon>Crustacea</taxon>
        <taxon>Multicrustacea</taxon>
        <taxon>Malacostraca</taxon>
        <taxon>Eumalacostraca</taxon>
        <taxon>Eucarida</taxon>
        <taxon>Decapoda</taxon>
        <taxon>Pleocyemata</taxon>
        <taxon>Brachyura</taxon>
        <taxon>Eubrachyura</taxon>
        <taxon>Portunoidea</taxon>
        <taxon>Portunidae</taxon>
        <taxon>Portuninae</taxon>
        <taxon>Portunus</taxon>
    </lineage>
</organism>